<reference evidence="3 4" key="1">
    <citation type="submission" date="2018-11" db="EMBL/GenBank/DDBJ databases">
        <title>Isolation and Complete Genome Sequence of a Novel Alteromonas Phage ZP6.</title>
        <authorList>
            <person name="Han J."/>
        </authorList>
    </citation>
    <scope>NUCLEOTIDE SEQUENCE [LARGE SCALE GENOMIC DNA]</scope>
</reference>
<dbReference type="KEGG" id="vg:77944205"/>
<feature type="compositionally biased region" description="Basic and acidic residues" evidence="2">
    <location>
        <begin position="766"/>
        <end position="779"/>
    </location>
</feature>
<sequence length="1203" mass="132758">MAIRIEGSQSAPAASPSASAPESVHTPDPMVQSATETPREAAVTPSLAPISMGAPTSDVEQDFMFGQLYQSTKNELYAREVAAESLISNQSRSPSSLDVWSAAFVNHNSLSSAIANEPMGHIQPVEGYNPYDKDNEGKTDIDGYENFWQAFRDSGSPEETRAIKRKLDRELRNQEILSQGGVEGVVASVAAGMADPINLVSALIPVTGQYTIGKSIAVGLIGAAGSEAALQATQETRTAEETAINIASSAILSGLMQGVSNATVNTITRGQQELLREQVARNMGAAQTAPETLLGSGAEILTNKNPLNYVAKQMAKITPLGRTLQSDESIVRSTVQDMIESSIRLEGDFVPTAVESLIKLDYSKMAQTEIAIRKVEQQWMKANGSDRLGFNIELSNALRSGDRAADPLMQQAVDQIRASIDDLWNRAAQARVAGTFRELEDGTVEPIKTSTADSYLTRRYDLNVVRADPEGHKRAWMRGLRDQHEREYQEALKEYEAQVLELNKKYEEAQSKAAAKFDEDIAADLSARQAAPEKTETPTEAAPEPRDFDAELRQVQEDIDEIIDDPFNYNDLGELDRKAQVKLDKAMDRQSKLEQEAAAQPEIELIKDTDGAAVASRAADDASDYEAARALYVERKVKKPKLPPKPKPREQMDDAELYEVATNIHNQIIQLREGDLHFNAGPSGATMLKNRVNVRDEFLNDYLVKDWEGLLQGYTKSLAPKVRLAERFGEGEDGYMLKNRIDDIYNSYEQRITRLNQQMDKAPTPAEKKKLQKERDKLSKKMNSEVRDLTIMRDRLLNVTQEPSMLNPENRGVLSALRTARSWNVATMLSNVVVASAPDVARTMTYHGGIRYIKAFAKSFNKTLRRSNLPKDDMAKVASAMDRAMNYRLGQLTEVEDGIIYTRADKYAHYVADKAMLFSGIKHWNSMQKTIAGHLVADKIGMHLAKGTGRAELKRLGITDEMYDAARAMYKQHGQVEDGMHNLGLDIWDDVRLVEAFEAAAIKETDSLIVTPSAGDKPILMTTEYGRTLFQFKSFMVAATNRMLLPLMQEKGLRPWMEIVTSLGIGAAVYQLRQMAAGREPEDDPAELMVHAIDSTGLPAYAIEAMKVGQAATGLNSLGLEEDAKYYSRGPWGTILGPSVQQAQNVWKSVYGLPNAAAGSPVEGAPSPEARAKAMVNLMPMQNHYVLKHGYDKIEEAIAVTLE</sequence>
<dbReference type="Proteomes" id="UP000286786">
    <property type="component" value="Genome"/>
</dbReference>
<evidence type="ECO:0000313" key="3">
    <source>
        <dbReference type="EMBL" id="AZS06565.1"/>
    </source>
</evidence>
<proteinExistence type="predicted"/>
<keyword evidence="4" id="KW-1185">Reference proteome</keyword>
<accession>A0A3S9U8C3</accession>
<feature type="region of interest" description="Disordered" evidence="2">
    <location>
        <begin position="760"/>
        <end position="779"/>
    </location>
</feature>
<organism evidence="3 4">
    <name type="scientific">Alteromonas phage ZP6</name>
    <dbReference type="NCBI Taxonomy" id="2492447"/>
    <lineage>
        <taxon>Viruses</taxon>
        <taxon>Duplodnaviria</taxon>
        <taxon>Heunggongvirae</taxon>
        <taxon>Uroviricota</taxon>
        <taxon>Caudoviricetes</taxon>
        <taxon>Mareflavirus</taxon>
        <taxon>Mareflavirus ZP6</taxon>
    </lineage>
</organism>
<feature type="region of interest" description="Disordered" evidence="2">
    <location>
        <begin position="1"/>
        <end position="43"/>
    </location>
</feature>
<name>A0A3S9U8C3_9CAUD</name>
<dbReference type="EMBL" id="MK203850">
    <property type="protein sequence ID" value="AZS06565.1"/>
    <property type="molecule type" value="Genomic_DNA"/>
</dbReference>
<dbReference type="RefSeq" id="YP_010668064.1">
    <property type="nucleotide sequence ID" value="NC_070953.1"/>
</dbReference>
<feature type="coiled-coil region" evidence="1">
    <location>
        <begin position="481"/>
        <end position="519"/>
    </location>
</feature>
<evidence type="ECO:0000256" key="2">
    <source>
        <dbReference type="SAM" id="MobiDB-lite"/>
    </source>
</evidence>
<feature type="compositionally biased region" description="Low complexity" evidence="2">
    <location>
        <begin position="8"/>
        <end position="21"/>
    </location>
</feature>
<keyword evidence="1" id="KW-0175">Coiled coil</keyword>
<evidence type="ECO:0000256" key="1">
    <source>
        <dbReference type="SAM" id="Coils"/>
    </source>
</evidence>
<dbReference type="GeneID" id="77944205"/>
<evidence type="ECO:0000313" key="4">
    <source>
        <dbReference type="Proteomes" id="UP000286786"/>
    </source>
</evidence>
<protein>
    <recommendedName>
        <fullName evidence="5">Internal virion protein</fullName>
    </recommendedName>
</protein>
<evidence type="ECO:0008006" key="5">
    <source>
        <dbReference type="Google" id="ProtNLM"/>
    </source>
</evidence>